<dbReference type="STRING" id="710696.Intca_2118"/>
<dbReference type="Pfam" id="PF12697">
    <property type="entry name" value="Abhydrolase_6"/>
    <property type="match status" value="1"/>
</dbReference>
<name>E6SDH6_INTC7</name>
<keyword evidence="3" id="KW-1185">Reference proteome</keyword>
<evidence type="ECO:0000259" key="1">
    <source>
        <dbReference type="Pfam" id="PF12697"/>
    </source>
</evidence>
<dbReference type="GO" id="GO:0016020">
    <property type="term" value="C:membrane"/>
    <property type="evidence" value="ECO:0007669"/>
    <property type="project" value="TreeGrafter"/>
</dbReference>
<dbReference type="AlphaFoldDB" id="E6SDH6"/>
<gene>
    <name evidence="2" type="ordered locus">Intca_2118</name>
</gene>
<dbReference type="InterPro" id="IPR000073">
    <property type="entry name" value="AB_hydrolase_1"/>
</dbReference>
<dbReference type="PANTHER" id="PTHR43798:SF33">
    <property type="entry name" value="HYDROLASE, PUTATIVE (AFU_ORTHOLOGUE AFUA_2G14860)-RELATED"/>
    <property type="match status" value="1"/>
</dbReference>
<feature type="domain" description="AB hydrolase-1" evidence="1">
    <location>
        <begin position="5"/>
        <end position="227"/>
    </location>
</feature>
<evidence type="ECO:0000313" key="2">
    <source>
        <dbReference type="EMBL" id="ADU48628.1"/>
    </source>
</evidence>
<dbReference type="EMBL" id="CP002343">
    <property type="protein sequence ID" value="ADU48628.1"/>
    <property type="molecule type" value="Genomic_DNA"/>
</dbReference>
<dbReference type="SUPFAM" id="SSF53474">
    <property type="entry name" value="alpha/beta-Hydrolases"/>
    <property type="match status" value="1"/>
</dbReference>
<reference evidence="2 3" key="1">
    <citation type="journal article" date="2010" name="Stand. Genomic Sci.">
        <title>Complete genome sequence of Intrasporangium calvum type strain (7 KIP).</title>
        <authorList>
            <person name="Del Rio T.G."/>
            <person name="Chertkov O."/>
            <person name="Yasawong M."/>
            <person name="Lucas S."/>
            <person name="Deshpande S."/>
            <person name="Cheng J.F."/>
            <person name="Detter C."/>
            <person name="Tapia R."/>
            <person name="Han C."/>
            <person name="Goodwin L."/>
            <person name="Pitluck S."/>
            <person name="Liolios K."/>
            <person name="Ivanova N."/>
            <person name="Mavromatis K."/>
            <person name="Pati A."/>
            <person name="Chen A."/>
            <person name="Palaniappan K."/>
            <person name="Land M."/>
            <person name="Hauser L."/>
            <person name="Chang Y.J."/>
            <person name="Jeffries C.D."/>
            <person name="Rohde M."/>
            <person name="Pukall R."/>
            <person name="Sikorski J."/>
            <person name="Goker M."/>
            <person name="Woyke T."/>
            <person name="Bristow J."/>
            <person name="Eisen J.A."/>
            <person name="Markowitz V."/>
            <person name="Hugenholtz P."/>
            <person name="Kyrpides N.C."/>
            <person name="Klenk H.P."/>
            <person name="Lapidus A."/>
        </authorList>
    </citation>
    <scope>NUCLEOTIDE SEQUENCE [LARGE SCALE GENOMIC DNA]</scope>
    <source>
        <strain evidence="3">ATCC 23552 / DSM 43043 / JCM 3097 / NBRC 12989 / 7 KIP</strain>
    </source>
</reference>
<accession>E6SDH6</accession>
<sequence>MAVHLVLVHGSRLASSQWAPQLPLLREHVTVGLVDLPGHGSRATESFSLARCVEVIDAAVDGAPTASKVVLVGHSLGGYAAMAYAAELGSRLDGLVLAGCSASPVGPGAAIYRGVAAVTDRLGPDRMTRLNDRVLRRLYAVDLIEPVIAGGYFFAPTATAWQAVMTSCRPAMLSGLTCPLLLLNGQFDQMRLGTRRFLRDCPRARVEIIPRASHLANLDQPRAFAAALLRFADSVDGR</sequence>
<evidence type="ECO:0000313" key="3">
    <source>
        <dbReference type="Proteomes" id="UP000008914"/>
    </source>
</evidence>
<dbReference type="eggNOG" id="COG2267">
    <property type="taxonomic scope" value="Bacteria"/>
</dbReference>
<dbReference type="RefSeq" id="WP_013492943.1">
    <property type="nucleotide sequence ID" value="NC_014830.1"/>
</dbReference>
<keyword evidence="2" id="KW-0378">Hydrolase</keyword>
<proteinExistence type="predicted"/>
<dbReference type="GO" id="GO:0016787">
    <property type="term" value="F:hydrolase activity"/>
    <property type="evidence" value="ECO:0007669"/>
    <property type="project" value="UniProtKB-KW"/>
</dbReference>
<dbReference type="KEGG" id="ica:Intca_2118"/>
<dbReference type="Gene3D" id="3.40.50.1820">
    <property type="entry name" value="alpha/beta hydrolase"/>
    <property type="match status" value="1"/>
</dbReference>
<organism evidence="2 3">
    <name type="scientific">Intrasporangium calvum (strain ATCC 23552 / DSM 43043 / JCM 3097 / NBRC 12989 / NCIMB 10167 / NRRL B-3866 / 7 KIP)</name>
    <dbReference type="NCBI Taxonomy" id="710696"/>
    <lineage>
        <taxon>Bacteria</taxon>
        <taxon>Bacillati</taxon>
        <taxon>Actinomycetota</taxon>
        <taxon>Actinomycetes</taxon>
        <taxon>Micrococcales</taxon>
        <taxon>Intrasporangiaceae</taxon>
        <taxon>Intrasporangium</taxon>
    </lineage>
</organism>
<dbReference type="PANTHER" id="PTHR43798">
    <property type="entry name" value="MONOACYLGLYCEROL LIPASE"/>
    <property type="match status" value="1"/>
</dbReference>
<dbReference type="HOGENOM" id="CLU_020336_50_4_11"/>
<dbReference type="InterPro" id="IPR029058">
    <property type="entry name" value="AB_hydrolase_fold"/>
</dbReference>
<protein>
    <submittedName>
        <fullName evidence="2">Alpha/beta hydrolase fold protein</fullName>
    </submittedName>
</protein>
<dbReference type="Proteomes" id="UP000008914">
    <property type="component" value="Chromosome"/>
</dbReference>
<dbReference type="InterPro" id="IPR050266">
    <property type="entry name" value="AB_hydrolase_sf"/>
</dbReference>
<dbReference type="OrthoDB" id="5495375at2"/>